<dbReference type="Pfam" id="PF11800">
    <property type="entry name" value="RP-C_C"/>
    <property type="match status" value="1"/>
</dbReference>
<evidence type="ECO:0000313" key="4">
    <source>
        <dbReference type="EMBL" id="EAQ02007.1"/>
    </source>
</evidence>
<reference evidence="4 5" key="1">
    <citation type="journal article" date="2010" name="J. Bacteriol.">
        <title>Genome sequences of Oceanicola granulosus HTCC2516(T) and Oceanicola batsensis HTCC2597(TDelta).</title>
        <authorList>
            <person name="Thrash J.C."/>
            <person name="Cho J.C."/>
            <person name="Vergin K.L."/>
            <person name="Giovannoni S.J."/>
        </authorList>
    </citation>
    <scope>NUCLEOTIDE SEQUENCE [LARGE SCALE GENOMIC DNA]</scope>
    <source>
        <strain evidence="5">ATCC BAA-863 / DSM 15984 / KCTC 12145 / HTCC2597</strain>
    </source>
</reference>
<keyword evidence="5" id="KW-1185">Reference proteome</keyword>
<evidence type="ECO:0000259" key="3">
    <source>
        <dbReference type="Pfam" id="PF11800"/>
    </source>
</evidence>
<proteinExistence type="predicted"/>
<dbReference type="InterPro" id="IPR005090">
    <property type="entry name" value="RepC_N"/>
</dbReference>
<organism evidence="4 5">
    <name type="scientific">Pseudooceanicola batsensis (strain ATCC BAA-863 / DSM 15984 / KCTC 12145 / HTCC2597)</name>
    <name type="common">Oceanicola batsensis</name>
    <dbReference type="NCBI Taxonomy" id="252305"/>
    <lineage>
        <taxon>Bacteria</taxon>
        <taxon>Pseudomonadati</taxon>
        <taxon>Pseudomonadota</taxon>
        <taxon>Alphaproteobacteria</taxon>
        <taxon>Rhodobacterales</taxon>
        <taxon>Paracoccaceae</taxon>
        <taxon>Pseudooceanicola</taxon>
    </lineage>
</organism>
<comment type="caution">
    <text evidence="4">The sequence shown here is derived from an EMBL/GenBank/DDBJ whole genome shotgun (WGS) entry which is preliminary data.</text>
</comment>
<dbReference type="Pfam" id="PF03428">
    <property type="entry name" value="RP-C"/>
    <property type="match status" value="1"/>
</dbReference>
<dbReference type="InterPro" id="IPR021760">
    <property type="entry name" value="RepC_C"/>
</dbReference>
<feature type="domain" description="Plasmid replication protein C N-terminal" evidence="2">
    <location>
        <begin position="9"/>
        <end position="180"/>
    </location>
</feature>
<dbReference type="EMBL" id="AAMO01000009">
    <property type="protein sequence ID" value="EAQ02007.1"/>
    <property type="molecule type" value="Genomic_DNA"/>
</dbReference>
<dbReference type="InterPro" id="IPR047611">
    <property type="entry name" value="RepABC_RepC"/>
</dbReference>
<sequence length="378" mass="41683">MTTTPFGARPVTACLVDHHARGQGPAPVSEVDKWEVLNALSLCGRDYGLGDRTIGVLQVLLSFHPDRVLRDGQPLVVFASNLAICQRAHGMPESTLRRHIAALVGAGVILRHDSPNGKRYARRGQGGQITRAFGFDLRPLLVMARELAERAAEEQARRDRLKTLREEVSLMLRDAVKLILFAQESGRGGHWDALDDRAQLARRYLRRKLSEDQLISMHDDMTDLLAQIRARTGVDNPAENVVEIAPKTEEMSGSAGKNERHYQTSEKEASDRTPPPLGQVLDACPDVLPYLDRRITGWNDFVQAICRVAPMTGIDARTWAEGCRHMGSENAAATVAGIVQRIGQIANPGAYFRTLARKAEQGNYSPHSLLGPLERQAA</sequence>
<dbReference type="AlphaFoldDB" id="A3U124"/>
<evidence type="ECO:0000259" key="2">
    <source>
        <dbReference type="Pfam" id="PF03428"/>
    </source>
</evidence>
<dbReference type="NCBIfam" id="NF040974">
    <property type="entry name" value="RepABC_RepC"/>
    <property type="match status" value="1"/>
</dbReference>
<feature type="region of interest" description="Disordered" evidence="1">
    <location>
        <begin position="246"/>
        <end position="278"/>
    </location>
</feature>
<feature type="compositionally biased region" description="Basic and acidic residues" evidence="1">
    <location>
        <begin position="257"/>
        <end position="271"/>
    </location>
</feature>
<name>A3U124_PSEBH</name>
<dbReference type="HOGENOM" id="CLU_051007_1_0_5"/>
<feature type="domain" description="Plasmid replication protein C C-terminal" evidence="3">
    <location>
        <begin position="276"/>
        <end position="370"/>
    </location>
</feature>
<dbReference type="Proteomes" id="UP000004318">
    <property type="component" value="Unassembled WGS sequence"/>
</dbReference>
<evidence type="ECO:0000256" key="1">
    <source>
        <dbReference type="SAM" id="MobiDB-lite"/>
    </source>
</evidence>
<dbReference type="STRING" id="252305.OB2597_20321"/>
<evidence type="ECO:0000313" key="5">
    <source>
        <dbReference type="Proteomes" id="UP000004318"/>
    </source>
</evidence>
<accession>A3U124</accession>
<protein>
    <submittedName>
        <fullName evidence="4">Replication protein C</fullName>
    </submittedName>
</protein>
<gene>
    <name evidence="4" type="ORF">OB2597_20321</name>
</gene>